<evidence type="ECO:0000259" key="2">
    <source>
        <dbReference type="PROSITE" id="PS51186"/>
    </source>
</evidence>
<evidence type="ECO:0000256" key="1">
    <source>
        <dbReference type="SAM" id="MobiDB-lite"/>
    </source>
</evidence>
<feature type="domain" description="N-acetyltransferase" evidence="2">
    <location>
        <begin position="204"/>
        <end position="286"/>
    </location>
</feature>
<proteinExistence type="predicted"/>
<dbReference type="Pfam" id="PF13302">
    <property type="entry name" value="Acetyltransf_3"/>
    <property type="match status" value="1"/>
</dbReference>
<dbReference type="InterPro" id="IPR000182">
    <property type="entry name" value="GNAT_dom"/>
</dbReference>
<evidence type="ECO:0000313" key="3">
    <source>
        <dbReference type="EMBL" id="SFR77172.1"/>
    </source>
</evidence>
<protein>
    <submittedName>
        <fullName evidence="3">Acetyltransferase (GNAT) domain-containing protein</fullName>
    </submittedName>
</protein>
<dbReference type="EMBL" id="FOZC01000007">
    <property type="protein sequence ID" value="SFR77172.1"/>
    <property type="molecule type" value="Genomic_DNA"/>
</dbReference>
<dbReference type="AlphaFoldDB" id="A0A1I6JE16"/>
<organism evidence="3 4">
    <name type="scientific">[Clostridium] aminophilum</name>
    <dbReference type="NCBI Taxonomy" id="1526"/>
    <lineage>
        <taxon>Bacteria</taxon>
        <taxon>Bacillati</taxon>
        <taxon>Bacillota</taxon>
        <taxon>Clostridia</taxon>
        <taxon>Lachnospirales</taxon>
        <taxon>Lachnospiraceae</taxon>
    </lineage>
</organism>
<evidence type="ECO:0000313" key="4">
    <source>
        <dbReference type="Proteomes" id="UP000214760"/>
    </source>
</evidence>
<feature type="region of interest" description="Disordered" evidence="1">
    <location>
        <begin position="178"/>
        <end position="198"/>
    </location>
</feature>
<dbReference type="PANTHER" id="PTHR43792:SF1">
    <property type="entry name" value="N-ACETYLTRANSFERASE DOMAIN-CONTAINING PROTEIN"/>
    <property type="match status" value="1"/>
</dbReference>
<reference evidence="3 4" key="1">
    <citation type="submission" date="2016-10" db="EMBL/GenBank/DDBJ databases">
        <authorList>
            <person name="de Groot N.N."/>
        </authorList>
    </citation>
    <scope>NUCLEOTIDE SEQUENCE [LARGE SCALE GENOMIC DNA]</scope>
    <source>
        <strain evidence="3 4">F</strain>
    </source>
</reference>
<dbReference type="GO" id="GO:0016747">
    <property type="term" value="F:acyltransferase activity, transferring groups other than amino-acyl groups"/>
    <property type="evidence" value="ECO:0007669"/>
    <property type="project" value="InterPro"/>
</dbReference>
<keyword evidence="3" id="KW-0808">Transferase</keyword>
<sequence>MILKYTVNVSVDGRICPVTVSDENKALLAAKAAGGAIVGIWRENRDTSGLDACLYLVTGVEDVTAELLEKAARRHLHLPWIIADTPRLRIREFTDSDPLEKPNPWDCGVFAEEETRRAYIRHQYRFSEYGLWALEEKASGRIIGKAGITDIVEGEDITAWQQAACPEQLAYGQTVCPETSGQGQAASPEKPGQGQTARPERIYVLGFGGGKPDCGIGTGELGYHIYPEYRGQGFAEEACRAVLRYAEEEMELGGMILRIRNDNTASQRLAKKLGFRCNSAGKADEI</sequence>
<dbReference type="InterPro" id="IPR016181">
    <property type="entry name" value="Acyl_CoA_acyltransferase"/>
</dbReference>
<dbReference type="PROSITE" id="PS51186">
    <property type="entry name" value="GNAT"/>
    <property type="match status" value="1"/>
</dbReference>
<gene>
    <name evidence="3" type="ORF">SAMN02910262_01433</name>
</gene>
<dbReference type="SUPFAM" id="SSF55729">
    <property type="entry name" value="Acyl-CoA N-acyltransferases (Nat)"/>
    <property type="match status" value="1"/>
</dbReference>
<dbReference type="InterPro" id="IPR051531">
    <property type="entry name" value="N-acetyltransferase"/>
</dbReference>
<dbReference type="Gene3D" id="3.40.630.30">
    <property type="match status" value="1"/>
</dbReference>
<dbReference type="PANTHER" id="PTHR43792">
    <property type="entry name" value="GNAT FAMILY, PUTATIVE (AFU_ORTHOLOGUE AFUA_3G00765)-RELATED-RELATED"/>
    <property type="match status" value="1"/>
</dbReference>
<dbReference type="Proteomes" id="UP000214760">
    <property type="component" value="Unassembled WGS sequence"/>
</dbReference>
<name>A0A1I6JE16_9FIRM</name>
<accession>A0A1I6JE16</accession>